<feature type="domain" description="ABC-2 type transporter transmembrane" evidence="7">
    <location>
        <begin position="75"/>
        <end position="282"/>
    </location>
</feature>
<evidence type="ECO:0000256" key="6">
    <source>
        <dbReference type="SAM" id="Phobius"/>
    </source>
</evidence>
<dbReference type="GO" id="GO:0016020">
    <property type="term" value="C:membrane"/>
    <property type="evidence" value="ECO:0000318"/>
    <property type="project" value="GO_Central"/>
</dbReference>
<dbReference type="PANTHER" id="PTHR48041">
    <property type="entry name" value="ABC TRANSPORTER G FAMILY MEMBER 28"/>
    <property type="match status" value="1"/>
</dbReference>
<comment type="subcellular location">
    <subcellularLocation>
        <location evidence="1">Membrane</location>
        <topology evidence="1">Multi-pass membrane protein</topology>
    </subcellularLocation>
</comment>
<feature type="transmembrane region" description="Helical" evidence="6">
    <location>
        <begin position="166"/>
        <end position="196"/>
    </location>
</feature>
<dbReference type="GO" id="GO:0042626">
    <property type="term" value="F:ATPase-coupled transmembrane transporter activity"/>
    <property type="evidence" value="ECO:0000318"/>
    <property type="project" value="GO_Central"/>
</dbReference>
<dbReference type="OrthoDB" id="630261at2759"/>
<keyword evidence="5 6" id="KW-0472">Membrane</keyword>
<evidence type="ECO:0000256" key="1">
    <source>
        <dbReference type="ARBA" id="ARBA00004141"/>
    </source>
</evidence>
<dbReference type="Proteomes" id="UP000036987">
    <property type="component" value="Unassembled WGS sequence"/>
</dbReference>
<feature type="transmembrane region" description="Helical" evidence="6">
    <location>
        <begin position="348"/>
        <end position="372"/>
    </location>
</feature>
<organism evidence="8 9">
    <name type="scientific">Zostera marina</name>
    <name type="common">Eelgrass</name>
    <dbReference type="NCBI Taxonomy" id="29655"/>
    <lineage>
        <taxon>Eukaryota</taxon>
        <taxon>Viridiplantae</taxon>
        <taxon>Streptophyta</taxon>
        <taxon>Embryophyta</taxon>
        <taxon>Tracheophyta</taxon>
        <taxon>Spermatophyta</taxon>
        <taxon>Magnoliopsida</taxon>
        <taxon>Liliopsida</taxon>
        <taxon>Zosteraceae</taxon>
        <taxon>Zostera</taxon>
    </lineage>
</organism>
<dbReference type="Pfam" id="PF01061">
    <property type="entry name" value="ABC2_membrane"/>
    <property type="match status" value="1"/>
</dbReference>
<feature type="transmembrane region" description="Helical" evidence="6">
    <location>
        <begin position="92"/>
        <end position="113"/>
    </location>
</feature>
<evidence type="ECO:0000256" key="5">
    <source>
        <dbReference type="ARBA" id="ARBA00023136"/>
    </source>
</evidence>
<feature type="transmembrane region" description="Helical" evidence="6">
    <location>
        <begin position="231"/>
        <end position="253"/>
    </location>
</feature>
<dbReference type="OMA" id="SWITIAW"/>
<dbReference type="AlphaFoldDB" id="A0A0K9PC89"/>
<dbReference type="InterPro" id="IPR013525">
    <property type="entry name" value="ABC2_TM"/>
</dbReference>
<feature type="transmembrane region" description="Helical" evidence="6">
    <location>
        <begin position="202"/>
        <end position="224"/>
    </location>
</feature>
<keyword evidence="3 6" id="KW-0812">Transmembrane</keyword>
<protein>
    <recommendedName>
        <fullName evidence="7">ABC-2 type transporter transmembrane domain-containing protein</fullName>
    </recommendedName>
</protein>
<accession>A0A0K9PC89</accession>
<dbReference type="STRING" id="29655.A0A0K9PC89"/>
<reference evidence="9" key="1">
    <citation type="journal article" date="2016" name="Nature">
        <title>The genome of the seagrass Zostera marina reveals angiosperm adaptation to the sea.</title>
        <authorList>
            <person name="Olsen J.L."/>
            <person name="Rouze P."/>
            <person name="Verhelst B."/>
            <person name="Lin Y.-C."/>
            <person name="Bayer T."/>
            <person name="Collen J."/>
            <person name="Dattolo E."/>
            <person name="De Paoli E."/>
            <person name="Dittami S."/>
            <person name="Maumus F."/>
            <person name="Michel G."/>
            <person name="Kersting A."/>
            <person name="Lauritano C."/>
            <person name="Lohaus R."/>
            <person name="Toepel M."/>
            <person name="Tonon T."/>
            <person name="Vanneste K."/>
            <person name="Amirebrahimi M."/>
            <person name="Brakel J."/>
            <person name="Bostroem C."/>
            <person name="Chovatia M."/>
            <person name="Grimwood J."/>
            <person name="Jenkins J.W."/>
            <person name="Jueterbock A."/>
            <person name="Mraz A."/>
            <person name="Stam W.T."/>
            <person name="Tice H."/>
            <person name="Bornberg-Bauer E."/>
            <person name="Green P.J."/>
            <person name="Pearson G.A."/>
            <person name="Procaccini G."/>
            <person name="Duarte C.M."/>
            <person name="Schmutz J."/>
            <person name="Reusch T.B.H."/>
            <person name="Van de Peer Y."/>
        </authorList>
    </citation>
    <scope>NUCLEOTIDE SEQUENCE [LARGE SCALE GENOMIC DNA]</scope>
    <source>
        <strain evidence="9">cv. Finnish</strain>
    </source>
</reference>
<dbReference type="GO" id="GO:0055085">
    <property type="term" value="P:transmembrane transport"/>
    <property type="evidence" value="ECO:0000318"/>
    <property type="project" value="GO_Central"/>
</dbReference>
<evidence type="ECO:0000313" key="9">
    <source>
        <dbReference type="Proteomes" id="UP000036987"/>
    </source>
</evidence>
<evidence type="ECO:0000259" key="7">
    <source>
        <dbReference type="Pfam" id="PF01061"/>
    </source>
</evidence>
<keyword evidence="2" id="KW-0813">Transport</keyword>
<evidence type="ECO:0000256" key="4">
    <source>
        <dbReference type="ARBA" id="ARBA00022989"/>
    </source>
</evidence>
<keyword evidence="4 6" id="KW-1133">Transmembrane helix</keyword>
<feature type="transmembrane region" description="Helical" evidence="6">
    <location>
        <begin position="125"/>
        <end position="145"/>
    </location>
</feature>
<dbReference type="EMBL" id="LFYR01000958">
    <property type="protein sequence ID" value="KMZ66663.1"/>
    <property type="molecule type" value="Genomic_DNA"/>
</dbReference>
<comment type="caution">
    <text evidence="8">The sequence shown here is derived from an EMBL/GenBank/DDBJ whole genome shotgun (WGS) entry which is preliminary data.</text>
</comment>
<sequence length="378" mass="42568">MESIPNGTSALVEHNKIWQEIEKRRRESSPLNGGGGSLKEAISASISRGKLVSGSATGGSAVMKTFANPFWVEMGVLCRRGFLNMKRTPKLFLARLVTVLGTGIILATIFWQLDTSPRSAQERLGFFAFAMTVMFYTCSDALPVFQEERNIFMRETAYNAYRRSSYVLSNALISIPSFVILSVGFACTTFFAVNLAGGAKGFGFYVVIILASFWSGISFISFLSGIIHDRIVSFTVTTSFLSLHFLFCGFFIARNRIPEYWLWFHYLTLSKYPYEAALRNEFNDPTRCFQQGVELFDNSPLGRFPTTMKLKLLKSMSDTLDQTLSNSTCFTTGVDILNRRGVNDLSKWNAVLVTVAWGFFFRILFYFTLVLGSKNKRK</sequence>
<dbReference type="GO" id="GO:0140359">
    <property type="term" value="F:ABC-type transporter activity"/>
    <property type="evidence" value="ECO:0007669"/>
    <property type="project" value="InterPro"/>
</dbReference>
<keyword evidence="9" id="KW-1185">Reference proteome</keyword>
<dbReference type="PANTHER" id="PTHR48041:SF11">
    <property type="entry name" value="ABC TRANSPORTER G FAMILY MEMBER 16"/>
    <property type="match status" value="1"/>
</dbReference>
<evidence type="ECO:0000313" key="8">
    <source>
        <dbReference type="EMBL" id="KMZ66663.1"/>
    </source>
</evidence>
<name>A0A0K9PC89_ZOSMR</name>
<gene>
    <name evidence="8" type="ORF">ZOSMA_28G00190</name>
</gene>
<evidence type="ECO:0000256" key="3">
    <source>
        <dbReference type="ARBA" id="ARBA00022692"/>
    </source>
</evidence>
<proteinExistence type="predicted"/>
<dbReference type="InterPro" id="IPR050352">
    <property type="entry name" value="ABCG_transporters"/>
</dbReference>
<evidence type="ECO:0000256" key="2">
    <source>
        <dbReference type="ARBA" id="ARBA00022448"/>
    </source>
</evidence>